<dbReference type="PANTHER" id="PTHR36974">
    <property type="entry name" value="MEMBRANE PROTEIN-RELATED"/>
    <property type="match status" value="1"/>
</dbReference>
<evidence type="ECO:0000313" key="2">
    <source>
        <dbReference type="EMBL" id="AIG63977.1"/>
    </source>
</evidence>
<protein>
    <recommendedName>
        <fullName evidence="4">DoxX family protein</fullName>
    </recommendedName>
</protein>
<dbReference type="EMBL" id="CP008944">
    <property type="protein sequence ID" value="AIG63977.1"/>
    <property type="molecule type" value="Genomic_DNA"/>
</dbReference>
<keyword evidence="3" id="KW-1185">Reference proteome</keyword>
<sequence length="133" mass="14141">MGDVVHTTGRRLLIGLLGGAGVLHFVAPKPFDSIVPGQLPGSARAYTLVSGVAEIGCAGALACRDERVRRAGGWAAAALMLAVWPANFEMARQYHDPARGKPWWAKAIAVLRLPLQVPLIWAGLEIGRGPRRG</sequence>
<name>A0ABM5QMF1_9CORY</name>
<dbReference type="Proteomes" id="UP000028504">
    <property type="component" value="Chromosome"/>
</dbReference>
<keyword evidence="1" id="KW-0812">Transmembrane</keyword>
<dbReference type="PANTHER" id="PTHR36974:SF1">
    <property type="entry name" value="DOXX FAMILY MEMBRANE PROTEIN"/>
    <property type="match status" value="1"/>
</dbReference>
<evidence type="ECO:0000313" key="3">
    <source>
        <dbReference type="Proteomes" id="UP000028504"/>
    </source>
</evidence>
<proteinExistence type="predicted"/>
<feature type="transmembrane region" description="Helical" evidence="1">
    <location>
        <begin position="43"/>
        <end position="62"/>
    </location>
</feature>
<gene>
    <name evidence="2" type="ORF">CATYP_04150</name>
</gene>
<feature type="transmembrane region" description="Helical" evidence="1">
    <location>
        <begin position="12"/>
        <end position="31"/>
    </location>
</feature>
<evidence type="ECO:0000256" key="1">
    <source>
        <dbReference type="SAM" id="Phobius"/>
    </source>
</evidence>
<evidence type="ECO:0008006" key="4">
    <source>
        <dbReference type="Google" id="ProtNLM"/>
    </source>
</evidence>
<organism evidence="2 3">
    <name type="scientific">Corynebacterium atypicum</name>
    <dbReference type="NCBI Taxonomy" id="191610"/>
    <lineage>
        <taxon>Bacteria</taxon>
        <taxon>Bacillati</taxon>
        <taxon>Actinomycetota</taxon>
        <taxon>Actinomycetes</taxon>
        <taxon>Mycobacteriales</taxon>
        <taxon>Corynebacteriaceae</taxon>
        <taxon>Corynebacterium</taxon>
    </lineage>
</organism>
<keyword evidence="1" id="KW-1133">Transmembrane helix</keyword>
<keyword evidence="1" id="KW-0472">Membrane</keyword>
<reference evidence="2 3" key="1">
    <citation type="submission" date="2014-07" db="EMBL/GenBank/DDBJ databases">
        <title>Complete genome sequence of Corynebacterium atypicum DSM 44849: identifiction of the mycolic acid biosynthesis genes.</title>
        <authorList>
            <person name="Tippelt A."/>
            <person name="Mollmann S."/>
            <person name="Albersmeier A."/>
            <person name="Jaenicke S."/>
            <person name="Ruckert C."/>
            <person name="Tauch A."/>
        </authorList>
    </citation>
    <scope>NUCLEOTIDE SEQUENCE [LARGE SCALE GENOMIC DNA]</scope>
    <source>
        <strain evidence="2 3">R2070</strain>
    </source>
</reference>
<accession>A0ABM5QMF1</accession>